<organism evidence="4 5">
    <name type="scientific">Chlamydomonas incerta</name>
    <dbReference type="NCBI Taxonomy" id="51695"/>
    <lineage>
        <taxon>Eukaryota</taxon>
        <taxon>Viridiplantae</taxon>
        <taxon>Chlorophyta</taxon>
        <taxon>core chlorophytes</taxon>
        <taxon>Chlorophyceae</taxon>
        <taxon>CS clade</taxon>
        <taxon>Chlamydomonadales</taxon>
        <taxon>Chlamydomonadaceae</taxon>
        <taxon>Chlamydomonas</taxon>
    </lineage>
</organism>
<keyword evidence="5" id="KW-1185">Reference proteome</keyword>
<feature type="compositionally biased region" description="Basic and acidic residues" evidence="2">
    <location>
        <begin position="124"/>
        <end position="134"/>
    </location>
</feature>
<dbReference type="InterPro" id="IPR027474">
    <property type="entry name" value="L-asparaginase_N"/>
</dbReference>
<dbReference type="InterPro" id="IPR036152">
    <property type="entry name" value="Asp/glu_Ase-like_sf"/>
</dbReference>
<feature type="region of interest" description="Disordered" evidence="2">
    <location>
        <begin position="54"/>
        <end position="82"/>
    </location>
</feature>
<evidence type="ECO:0000256" key="2">
    <source>
        <dbReference type="SAM" id="MobiDB-lite"/>
    </source>
</evidence>
<protein>
    <recommendedName>
        <fullName evidence="1">asparaginase</fullName>
        <ecNumber evidence="1">3.5.1.1</ecNumber>
    </recommendedName>
</protein>
<dbReference type="InterPro" id="IPR037152">
    <property type="entry name" value="L-asparaginase_N_sf"/>
</dbReference>
<proteinExistence type="predicted"/>
<dbReference type="InterPro" id="IPR006034">
    <property type="entry name" value="Asparaginase/glutaminase-like"/>
</dbReference>
<dbReference type="GO" id="GO:0004067">
    <property type="term" value="F:asparaginase activity"/>
    <property type="evidence" value="ECO:0007669"/>
    <property type="project" value="UniProtKB-UniRule"/>
</dbReference>
<dbReference type="PROSITE" id="PS51732">
    <property type="entry name" value="ASN_GLN_ASE_3"/>
    <property type="match status" value="1"/>
</dbReference>
<name>A0A835VRQ1_CHLIN</name>
<feature type="region of interest" description="Disordered" evidence="2">
    <location>
        <begin position="122"/>
        <end position="145"/>
    </location>
</feature>
<dbReference type="Proteomes" id="UP000650467">
    <property type="component" value="Unassembled WGS sequence"/>
</dbReference>
<dbReference type="Gene3D" id="3.40.50.40">
    <property type="match status" value="1"/>
</dbReference>
<dbReference type="EC" id="3.5.1.1" evidence="1"/>
<dbReference type="PANTHER" id="PTHR11707:SF28">
    <property type="entry name" value="60 KDA LYSOPHOSPHOLIPASE"/>
    <property type="match status" value="1"/>
</dbReference>
<evidence type="ECO:0000313" key="4">
    <source>
        <dbReference type="EMBL" id="KAG2422966.1"/>
    </source>
</evidence>
<dbReference type="PIRSF" id="PIRSF001220">
    <property type="entry name" value="L-ASNase_gatD"/>
    <property type="match status" value="1"/>
</dbReference>
<dbReference type="OrthoDB" id="542841at2759"/>
<dbReference type="PANTHER" id="PTHR11707">
    <property type="entry name" value="L-ASPARAGINASE"/>
    <property type="match status" value="1"/>
</dbReference>
<dbReference type="PRINTS" id="PR00139">
    <property type="entry name" value="ASNGLNASE"/>
</dbReference>
<dbReference type="GO" id="GO:0009066">
    <property type="term" value="P:aspartate family amino acid metabolic process"/>
    <property type="evidence" value="ECO:0007669"/>
    <property type="project" value="UniProtKB-ARBA"/>
</dbReference>
<feature type="region of interest" description="Disordered" evidence="2">
    <location>
        <begin position="327"/>
        <end position="376"/>
    </location>
</feature>
<dbReference type="InterPro" id="IPR027473">
    <property type="entry name" value="L-asparaginase_C"/>
</dbReference>
<dbReference type="EMBL" id="JAEHOC010000089">
    <property type="protein sequence ID" value="KAG2422966.1"/>
    <property type="molecule type" value="Genomic_DNA"/>
</dbReference>
<dbReference type="Pfam" id="PF00710">
    <property type="entry name" value="Asparaginase"/>
    <property type="match status" value="1"/>
</dbReference>
<evidence type="ECO:0000259" key="3">
    <source>
        <dbReference type="Pfam" id="PF00710"/>
    </source>
</evidence>
<feature type="domain" description="L-asparaginase N-terminal" evidence="3">
    <location>
        <begin position="157"/>
        <end position="272"/>
    </location>
</feature>
<accession>A0A835VRQ1</accession>
<sequence length="493" mass="50074">MHLVLLSTGGTIFQKVDPVSGGMAIGVGLFDVLQPQWLQQLQARQQQRLQQWQQQQQEQQREQGGGAVDRRAWPPSGRGAGAAVPPVVLRGWTHVDLRARSGAELGFDTIFAARDAVRQQLQLHSRDEAAREPEADGQGTTGSGVGGAGSGGCGVCFVLVTGTDTLEEFAFTLDLLLGLELAAAGCPLVVTGAMKPYDIEGYDGAANMQQAVQVALCRAAGRWGVLVCLNDAVQSARWAAKADSQLMGAFRSPQPGGAVAQVREGCVRFYYGPPPDDDAGDGGDGGGLCVRDPRFAALTAADVAPWSRVGIWTTAVSGFIPAELLRPPPPPAAAPPPATAAAGQDRQRQGADGGGDGSHEGAGAASEARGAGGAAPEGCGGGGGGLVGLVVAAPGTGSLSAALTDQLAAAASRLPVVLVSRCGCGANADDHYYRGSAAKYSGRGLLLEGFPHCNALQARVLLVLRLAAGLYPQYSGGGGGTGGSVDARDGAVV</sequence>
<comment type="caution">
    <text evidence="4">The sequence shown here is derived from an EMBL/GenBank/DDBJ whole genome shotgun (WGS) entry which is preliminary data.</text>
</comment>
<dbReference type="PIRSF" id="PIRSF500176">
    <property type="entry name" value="L_ASNase"/>
    <property type="match status" value="1"/>
</dbReference>
<dbReference type="SUPFAM" id="SSF53774">
    <property type="entry name" value="Glutaminase/Asparaginase"/>
    <property type="match status" value="2"/>
</dbReference>
<dbReference type="SMART" id="SM00870">
    <property type="entry name" value="Asparaginase"/>
    <property type="match status" value="1"/>
</dbReference>
<evidence type="ECO:0000256" key="1">
    <source>
        <dbReference type="ARBA" id="ARBA00012920"/>
    </source>
</evidence>
<evidence type="ECO:0000313" key="5">
    <source>
        <dbReference type="Proteomes" id="UP000650467"/>
    </source>
</evidence>
<reference evidence="4" key="1">
    <citation type="journal article" date="2020" name="bioRxiv">
        <title>Comparative genomics of Chlamydomonas.</title>
        <authorList>
            <person name="Craig R.J."/>
            <person name="Hasan A.R."/>
            <person name="Ness R.W."/>
            <person name="Keightley P.D."/>
        </authorList>
    </citation>
    <scope>NUCLEOTIDE SEQUENCE</scope>
    <source>
        <strain evidence="4">SAG 7.73</strain>
    </source>
</reference>
<feature type="compositionally biased region" description="Pro residues" evidence="2">
    <location>
        <begin position="327"/>
        <end position="338"/>
    </location>
</feature>
<dbReference type="AlphaFoldDB" id="A0A835VRQ1"/>
<gene>
    <name evidence="4" type="ORF">HXX76_015637</name>
</gene>
<dbReference type="Gene3D" id="3.40.50.1170">
    <property type="entry name" value="L-asparaginase, N-terminal domain"/>
    <property type="match status" value="1"/>
</dbReference>